<reference evidence="7" key="1">
    <citation type="submission" date="2023-07" db="EMBL/GenBank/DDBJ databases">
        <title>Genomic Encyclopedia of Type Strains, Phase IV (KMG-IV): sequencing the most valuable type-strain genomes for metagenomic binning, comparative biology and taxonomic classification.</title>
        <authorList>
            <person name="Goeker M."/>
        </authorList>
    </citation>
    <scope>NUCLEOTIDE SEQUENCE</scope>
    <source>
        <strain evidence="7">DSM 21202</strain>
    </source>
</reference>
<dbReference type="Gene3D" id="1.10.10.10">
    <property type="entry name" value="Winged helix-like DNA-binding domain superfamily/Winged helix DNA-binding domain"/>
    <property type="match status" value="1"/>
</dbReference>
<feature type="domain" description="HTH iclR-type" evidence="5">
    <location>
        <begin position="23"/>
        <end position="85"/>
    </location>
</feature>
<keyword evidence="1" id="KW-0805">Transcription regulation</keyword>
<dbReference type="AlphaFoldDB" id="A0AAE3VNM1"/>
<dbReference type="PANTHER" id="PTHR30136">
    <property type="entry name" value="HELIX-TURN-HELIX TRANSCRIPTIONAL REGULATOR, ICLR FAMILY"/>
    <property type="match status" value="1"/>
</dbReference>
<dbReference type="PROSITE" id="PS51078">
    <property type="entry name" value="ICLR_ED"/>
    <property type="match status" value="1"/>
</dbReference>
<name>A0AAE3VNM1_9HYPH</name>
<dbReference type="Pfam" id="PF01614">
    <property type="entry name" value="IclR_C"/>
    <property type="match status" value="1"/>
</dbReference>
<evidence type="ECO:0000259" key="5">
    <source>
        <dbReference type="PROSITE" id="PS51077"/>
    </source>
</evidence>
<protein>
    <submittedName>
        <fullName evidence="7">IclR family pca regulon transcriptional regulator</fullName>
    </submittedName>
</protein>
<comment type="caution">
    <text evidence="7">The sequence shown here is derived from an EMBL/GenBank/DDBJ whole genome shotgun (WGS) entry which is preliminary data.</text>
</comment>
<dbReference type="Gene3D" id="3.30.450.40">
    <property type="match status" value="1"/>
</dbReference>
<dbReference type="InterPro" id="IPR014757">
    <property type="entry name" value="Tscrpt_reg_IclR_C"/>
</dbReference>
<evidence type="ECO:0000313" key="8">
    <source>
        <dbReference type="Proteomes" id="UP001229244"/>
    </source>
</evidence>
<keyword evidence="3" id="KW-0804">Transcription</keyword>
<evidence type="ECO:0000256" key="3">
    <source>
        <dbReference type="ARBA" id="ARBA00023163"/>
    </source>
</evidence>
<dbReference type="SMART" id="SM00346">
    <property type="entry name" value="HTH_ICLR"/>
    <property type="match status" value="1"/>
</dbReference>
<feature type="domain" description="IclR-ED" evidence="6">
    <location>
        <begin position="86"/>
        <end position="269"/>
    </location>
</feature>
<dbReference type="InterPro" id="IPR050707">
    <property type="entry name" value="HTH_MetabolicPath_Reg"/>
</dbReference>
<proteinExistence type="predicted"/>
<sequence length="279" mass="30240">MSTTGDENSDGPAEPGGKDRYLVPGLIRGLEVLRAFTPERPNLSLSEIAELLGTSRSAAFRTVYTLAHTGCLLHDQRTQTYALGPAVLRLGYGYLATREVVEVAYPELERLRDRTDWSAHMGVLDGTSVLYVLRLPAPHRLTGIVHVGSRLPARSTTMGRVLLADLAEDTLVALYRSEAQKTGVSSPETLATVLAQWRDDRTRAHVAHIGDFEAGIASIAAPVRDMTGQVVAAINLSAAATPENVADLRDRLAEEITRTAARISTLLGWHGETGKPRDR</sequence>
<dbReference type="SUPFAM" id="SSF46785">
    <property type="entry name" value="Winged helix' DNA-binding domain"/>
    <property type="match status" value="1"/>
</dbReference>
<dbReference type="Proteomes" id="UP001229244">
    <property type="component" value="Unassembled WGS sequence"/>
</dbReference>
<feature type="region of interest" description="Disordered" evidence="4">
    <location>
        <begin position="1"/>
        <end position="20"/>
    </location>
</feature>
<keyword evidence="8" id="KW-1185">Reference proteome</keyword>
<evidence type="ECO:0000256" key="2">
    <source>
        <dbReference type="ARBA" id="ARBA00023125"/>
    </source>
</evidence>
<dbReference type="InterPro" id="IPR005471">
    <property type="entry name" value="Tscrpt_reg_IclR_N"/>
</dbReference>
<dbReference type="GO" id="GO:0003677">
    <property type="term" value="F:DNA binding"/>
    <property type="evidence" value="ECO:0007669"/>
    <property type="project" value="UniProtKB-KW"/>
</dbReference>
<evidence type="ECO:0000256" key="4">
    <source>
        <dbReference type="SAM" id="MobiDB-lite"/>
    </source>
</evidence>
<keyword evidence="2" id="KW-0238">DNA-binding</keyword>
<evidence type="ECO:0000259" key="6">
    <source>
        <dbReference type="PROSITE" id="PS51078"/>
    </source>
</evidence>
<dbReference type="GO" id="GO:0045892">
    <property type="term" value="P:negative regulation of DNA-templated transcription"/>
    <property type="evidence" value="ECO:0007669"/>
    <property type="project" value="TreeGrafter"/>
</dbReference>
<dbReference type="InterPro" id="IPR029016">
    <property type="entry name" value="GAF-like_dom_sf"/>
</dbReference>
<dbReference type="InterPro" id="IPR036390">
    <property type="entry name" value="WH_DNA-bd_sf"/>
</dbReference>
<dbReference type="EMBL" id="JAUSUL010000002">
    <property type="protein sequence ID" value="MDQ0315362.1"/>
    <property type="molecule type" value="Genomic_DNA"/>
</dbReference>
<dbReference type="RefSeq" id="WP_306885196.1">
    <property type="nucleotide sequence ID" value="NZ_JAUSUL010000002.1"/>
</dbReference>
<dbReference type="SUPFAM" id="SSF55781">
    <property type="entry name" value="GAF domain-like"/>
    <property type="match status" value="1"/>
</dbReference>
<dbReference type="GO" id="GO:0003700">
    <property type="term" value="F:DNA-binding transcription factor activity"/>
    <property type="evidence" value="ECO:0007669"/>
    <property type="project" value="TreeGrafter"/>
</dbReference>
<evidence type="ECO:0000313" key="7">
    <source>
        <dbReference type="EMBL" id="MDQ0315362.1"/>
    </source>
</evidence>
<accession>A0AAE3VNM1</accession>
<gene>
    <name evidence="7" type="ORF">J2S73_001819</name>
</gene>
<dbReference type="PANTHER" id="PTHR30136:SF34">
    <property type="entry name" value="TRANSCRIPTIONAL REGULATOR"/>
    <property type="match status" value="1"/>
</dbReference>
<organism evidence="7 8">
    <name type="scientific">Amorphus orientalis</name>
    <dbReference type="NCBI Taxonomy" id="649198"/>
    <lineage>
        <taxon>Bacteria</taxon>
        <taxon>Pseudomonadati</taxon>
        <taxon>Pseudomonadota</taxon>
        <taxon>Alphaproteobacteria</taxon>
        <taxon>Hyphomicrobiales</taxon>
        <taxon>Amorphaceae</taxon>
        <taxon>Amorphus</taxon>
    </lineage>
</organism>
<dbReference type="Pfam" id="PF09339">
    <property type="entry name" value="HTH_IclR"/>
    <property type="match status" value="1"/>
</dbReference>
<dbReference type="InterPro" id="IPR036388">
    <property type="entry name" value="WH-like_DNA-bd_sf"/>
</dbReference>
<evidence type="ECO:0000256" key="1">
    <source>
        <dbReference type="ARBA" id="ARBA00023015"/>
    </source>
</evidence>
<dbReference type="PROSITE" id="PS51077">
    <property type="entry name" value="HTH_ICLR"/>
    <property type="match status" value="1"/>
</dbReference>